<dbReference type="STRING" id="742767.HMPREF9456_02438"/>
<dbReference type="EMBL" id="ADLW01000013">
    <property type="protein sequence ID" value="EGK05636.1"/>
    <property type="molecule type" value="Genomic_DNA"/>
</dbReference>
<proteinExistence type="predicted"/>
<dbReference type="RefSeq" id="WP_006843804.1">
    <property type="nucleotide sequence ID" value="NZ_AQWJ01000006.1"/>
</dbReference>
<evidence type="ECO:0000313" key="1">
    <source>
        <dbReference type="EMBL" id="EGK05636.1"/>
    </source>
</evidence>
<reference evidence="1 2" key="1">
    <citation type="submission" date="2011-04" db="EMBL/GenBank/DDBJ databases">
        <title>The Genome Sequence of Dysgonomonas mossii DSM 22836.</title>
        <authorList>
            <consortium name="The Broad Institute Genome Sequencing Platform"/>
            <person name="Earl A."/>
            <person name="Ward D."/>
            <person name="Feldgarden M."/>
            <person name="Gevers D."/>
            <person name="Pudlo N."/>
            <person name="Martens E."/>
            <person name="Allen-Vercoe E."/>
            <person name="Young S.K."/>
            <person name="Zeng Q."/>
            <person name="Gargeya S."/>
            <person name="Fitzgerald M."/>
            <person name="Haas B."/>
            <person name="Abouelleil A."/>
            <person name="Alvarado L."/>
            <person name="Arachchi H.M."/>
            <person name="Berlin A."/>
            <person name="Brown A."/>
            <person name="Chapman S.B."/>
            <person name="Chen Z."/>
            <person name="Dunbar C."/>
            <person name="Freedman E."/>
            <person name="Gearin G."/>
            <person name="Gellesch M."/>
            <person name="Goldberg J."/>
            <person name="Griggs A."/>
            <person name="Gujja S."/>
            <person name="Heiman D."/>
            <person name="Howarth C."/>
            <person name="Larson L."/>
            <person name="Lui A."/>
            <person name="MacDonald P.J.P."/>
            <person name="Mehta T."/>
            <person name="Montmayeur A."/>
            <person name="Murphy C."/>
            <person name="Neiman D."/>
            <person name="Pearson M."/>
            <person name="Priest M."/>
            <person name="Roberts A."/>
            <person name="Saif S."/>
            <person name="Shea T."/>
            <person name="Shenoy N."/>
            <person name="Sisk P."/>
            <person name="Stolte C."/>
            <person name="Sykes S."/>
            <person name="Yandava C."/>
            <person name="Wortman J."/>
            <person name="Nusbaum C."/>
            <person name="Birren B."/>
        </authorList>
    </citation>
    <scope>NUCLEOTIDE SEQUENCE [LARGE SCALE GENOMIC DNA]</scope>
    <source>
        <strain evidence="1 2">DSM 22836</strain>
    </source>
</reference>
<gene>
    <name evidence="1" type="ORF">HMPREF9456_02438</name>
</gene>
<keyword evidence="2" id="KW-1185">Reference proteome</keyword>
<dbReference type="eggNOG" id="ENOG5030QHM">
    <property type="taxonomic scope" value="Bacteria"/>
</dbReference>
<organism evidence="1 2">
    <name type="scientific">Dysgonomonas mossii DSM 22836</name>
    <dbReference type="NCBI Taxonomy" id="742767"/>
    <lineage>
        <taxon>Bacteria</taxon>
        <taxon>Pseudomonadati</taxon>
        <taxon>Bacteroidota</taxon>
        <taxon>Bacteroidia</taxon>
        <taxon>Bacteroidales</taxon>
        <taxon>Dysgonomonadaceae</taxon>
        <taxon>Dysgonomonas</taxon>
    </lineage>
</organism>
<accession>F8X2U6</accession>
<dbReference type="HOGENOM" id="CLU_479557_0_0_10"/>
<name>F8X2U6_9BACT</name>
<dbReference type="PROSITE" id="PS51257">
    <property type="entry name" value="PROKAR_LIPOPROTEIN"/>
    <property type="match status" value="1"/>
</dbReference>
<protein>
    <submittedName>
        <fullName evidence="1">Uncharacterized protein</fullName>
    </submittedName>
</protein>
<dbReference type="OrthoDB" id="998121at2"/>
<dbReference type="AlphaFoldDB" id="F8X2U6"/>
<comment type="caution">
    <text evidence="1">The sequence shown here is derived from an EMBL/GenBank/DDBJ whole genome shotgun (WGS) entry which is preliminary data.</text>
</comment>
<dbReference type="Proteomes" id="UP000006420">
    <property type="component" value="Unassembled WGS sequence"/>
</dbReference>
<evidence type="ECO:0000313" key="2">
    <source>
        <dbReference type="Proteomes" id="UP000006420"/>
    </source>
</evidence>
<dbReference type="GeneID" id="78083062"/>
<sequence length="558" mass="62593">MKKTIFFLSLLFIVSCTDNNIEDLAETQNTKNLKSGLVINPGEWESWTEIKIPNISNKVHVPWNNAYSMSNIPDDVRKDIKAEDGWILLRNTTIENKSLYNYLIFYNRFTGTLKGFYYLETATVGNNGYWNITFDGGTNKLINNQDGFFTYSQNSLKRPECVNVMNITKNPTKGFTIGWNCFQVELAFDQNQPNLTLTIDAYQQNITTIKIEGSYESTSSGTLISSTASNNSSDPFSKSTLTALSDSAKSWIVRNISLGGDNRPIKNVASSTLQSIISGNFKALFDLGTNAIFGSFLGGTSNSTTNYTLQFKTSGKVLLEGKAQGPTVTTIPPLQMAINSSEKLGIWNLIDPPTIEIGEYAEMTRYSILSNQTAISYNIIKTLNTAPSNISINPDIKNYMDNLTISHAASQGYLPGENYNTTSVSKSKLKPINSIRVTSISNKYTDLLYDDGKTKIALHSNWYSPTMNFECIGLTNLPTWRSNSTQKPVIYLLRHYLDGKLQIDPEDIKVTVSYTITVNGVKKTFKSIRTYDPEYKFVYSGFSCRPYSWTWNEIHQIK</sequence>